<reference evidence="2" key="1">
    <citation type="journal article" date="2020" name="Nat. Genet.">
        <title>Genomic diversifications of five Gossypium allopolyploid species and their impact on cotton improvement.</title>
        <authorList>
            <person name="Chen Z.J."/>
            <person name="Sreedasyam A."/>
            <person name="Ando A."/>
            <person name="Song Q."/>
            <person name="De Santiago L.M."/>
            <person name="Hulse-Kemp A.M."/>
            <person name="Ding M."/>
            <person name="Ye W."/>
            <person name="Kirkbride R.C."/>
            <person name="Jenkins J."/>
            <person name="Plott C."/>
            <person name="Lovell J."/>
            <person name="Lin Y.M."/>
            <person name="Vaughn R."/>
            <person name="Liu B."/>
            <person name="Simpson S."/>
            <person name="Scheffler B.E."/>
            <person name="Wen L."/>
            <person name="Saski C.A."/>
            <person name="Grover C.E."/>
            <person name="Hu G."/>
            <person name="Conover J.L."/>
            <person name="Carlson J.W."/>
            <person name="Shu S."/>
            <person name="Boston L.B."/>
            <person name="Williams M."/>
            <person name="Peterson D.G."/>
            <person name="McGee K."/>
            <person name="Jones D.C."/>
            <person name="Wendel J.F."/>
            <person name="Stelly D.M."/>
            <person name="Grimwood J."/>
            <person name="Schmutz J."/>
        </authorList>
    </citation>
    <scope>NUCLEOTIDE SEQUENCE [LARGE SCALE GENOMIC DNA]</scope>
    <source>
        <strain evidence="2">cv. TM-1</strain>
    </source>
</reference>
<dbReference type="InterPro" id="IPR041588">
    <property type="entry name" value="Integrase_H2C2"/>
</dbReference>
<dbReference type="FunFam" id="1.10.340.70:FF:000001">
    <property type="entry name" value="Retrovirus-related Pol polyprotein from transposon gypsy-like Protein"/>
    <property type="match status" value="1"/>
</dbReference>
<evidence type="ECO:0000259" key="1">
    <source>
        <dbReference type="Pfam" id="PF17921"/>
    </source>
</evidence>
<organism evidence="2 3">
    <name type="scientific">Gossypium hirsutum</name>
    <name type="common">Upland cotton</name>
    <name type="synonym">Gossypium mexicanum</name>
    <dbReference type="NCBI Taxonomy" id="3635"/>
    <lineage>
        <taxon>Eukaryota</taxon>
        <taxon>Viridiplantae</taxon>
        <taxon>Streptophyta</taxon>
        <taxon>Embryophyta</taxon>
        <taxon>Tracheophyta</taxon>
        <taxon>Spermatophyta</taxon>
        <taxon>Magnoliopsida</taxon>
        <taxon>eudicotyledons</taxon>
        <taxon>Gunneridae</taxon>
        <taxon>Pentapetalae</taxon>
        <taxon>rosids</taxon>
        <taxon>malvids</taxon>
        <taxon>Malvales</taxon>
        <taxon>Malvaceae</taxon>
        <taxon>Malvoideae</taxon>
        <taxon>Gossypium</taxon>
    </lineage>
</organism>
<dbReference type="KEGG" id="ghi:107892538"/>
<reference evidence="3" key="2">
    <citation type="submission" date="2025-08" db="UniProtKB">
        <authorList>
            <consortium name="RefSeq"/>
        </authorList>
    </citation>
    <scope>IDENTIFICATION</scope>
</reference>
<dbReference type="AlphaFoldDB" id="A0A1U8IA11"/>
<keyword evidence="2" id="KW-1185">Reference proteome</keyword>
<evidence type="ECO:0000313" key="3">
    <source>
        <dbReference type="RefSeq" id="XP_016673098.1"/>
    </source>
</evidence>
<gene>
    <name evidence="3" type="primary">LOC107892538</name>
</gene>
<evidence type="ECO:0000313" key="2">
    <source>
        <dbReference type="Proteomes" id="UP000818029"/>
    </source>
</evidence>
<dbReference type="InterPro" id="IPR052160">
    <property type="entry name" value="Gypsy_RT_Integrase-like"/>
</dbReference>
<dbReference type="Proteomes" id="UP000818029">
    <property type="component" value="Chromosome A08"/>
</dbReference>
<protein>
    <submittedName>
        <fullName evidence="3">Zinc finger and BTB domain-containing protein 11-like</fullName>
    </submittedName>
</protein>
<dbReference type="PANTHER" id="PTHR47266">
    <property type="entry name" value="ENDONUCLEASE-RELATED"/>
    <property type="match status" value="1"/>
</dbReference>
<name>A0A1U8IA11_GOSHI</name>
<sequence>MDFGLNSDGVLCFHGWICVLNDENLRQSILREAHGSPYAMHPGGNKIYRDLRELYWWPGLKREVTDFVTRCLTCQQTDGQSKMVIQLLEDMLRSCVIDFRCSWKDYLPLA</sequence>
<dbReference type="GeneID" id="107892538"/>
<dbReference type="RefSeq" id="XP_016673098.1">
    <property type="nucleotide sequence ID" value="XM_016817609.1"/>
</dbReference>
<dbReference type="Gene3D" id="1.10.340.70">
    <property type="match status" value="1"/>
</dbReference>
<feature type="domain" description="Integrase zinc-binding" evidence="1">
    <location>
        <begin position="22"/>
        <end position="77"/>
    </location>
</feature>
<accession>A0A1U8IA11</accession>
<dbReference type="Pfam" id="PF17921">
    <property type="entry name" value="Integrase_H2C2"/>
    <property type="match status" value="1"/>
</dbReference>
<proteinExistence type="predicted"/>
<dbReference type="PaxDb" id="3635-A0A1U8IA11"/>